<dbReference type="GO" id="GO:0030697">
    <property type="term" value="F:tRNA (uracil(54)-C5)-methyltransferase activity, S-adenosyl methionine-dependent"/>
    <property type="evidence" value="ECO:0007669"/>
    <property type="project" value="UniProtKB-EC"/>
</dbReference>
<dbReference type="SUPFAM" id="SSF54928">
    <property type="entry name" value="RNA-binding domain, RBD"/>
    <property type="match status" value="1"/>
</dbReference>
<dbReference type="InterPro" id="IPR029063">
    <property type="entry name" value="SAM-dependent_MTases_sf"/>
</dbReference>
<dbReference type="EMBL" id="OB793669">
    <property type="protein sequence ID" value="CAD7428223.1"/>
    <property type="molecule type" value="Genomic_DNA"/>
</dbReference>
<accession>A0A7R9E8V7</accession>
<sequence length="674" mass="76200">MARSFRNHGYQDLEKNAAKPSDGAQKQGCGRQQQQQQKNKKKTLATSWQWWWGKRSRSRLKSTSSIWWLTTKAKSNKDSKLKTVNMEIEIMDGTTVPDIQNCDETDAADLVKLENSEELIETDETFDIKIDGKTLEKDDPYAYLDRNDFTSEKFKIEIRGLPKYYGIAELKKLLNDKLKLGSNKVKPPKRGNYWNWIYVCFRSEEDRLNAIKALNGYTWKSKVLSAEKANPAPDPLVKKRKQIVCEQTSDTQDKKRKPDGRSQEECLKDSTTPYWNISYEDQIKRKQENIRELLVDLGHKLVRGNSALASWLDGQKVKHGGLPCELWDIRRSPVCDGYRNKCEFSVGLNEVTGERTVGFRLGSYVRGFTGVAPVDSLSHIPTRMKESAKSFEKFVQQSDLGVFNPETHEGNWRQLTARLSNSTGQLMLIIGIHPQLLPDVQLEKLKEDVKNYFFNEEGKSCNVTSLYLQYIVKKQSGKELPPLQHLAGETHINETLLGMKFRISPEAFFQVNTTAAEVLYSSVRELVEPTQDTTLVDICCGTGSIGLTLSKVLGLELSTEAVSDAKTNAVNNNVTNCEFFAGRAEVIISSILNRATKKDVIAVVDPPRAGLHRNALVQLRRIENLTKLVFLSCDPKAAMKNFVSLALPSSKTYRGAPWVPIRAVAVDMFPHTAH</sequence>
<evidence type="ECO:0000256" key="6">
    <source>
        <dbReference type="PROSITE-ProRule" id="PRU01024"/>
    </source>
</evidence>
<feature type="binding site" evidence="6">
    <location>
        <position position="556"/>
    </location>
    <ligand>
        <name>S-adenosyl-L-methionine</name>
        <dbReference type="ChEBI" id="CHEBI:59789"/>
    </ligand>
</feature>
<comment type="catalytic activity">
    <reaction evidence="5">
        <text>uridine(54) in tRNA + S-adenosyl-L-methionine = 5-methyluridine(54) in tRNA + S-adenosyl-L-homocysteine + H(+)</text>
        <dbReference type="Rhea" id="RHEA:42712"/>
        <dbReference type="Rhea" id="RHEA-COMP:10167"/>
        <dbReference type="Rhea" id="RHEA-COMP:10193"/>
        <dbReference type="ChEBI" id="CHEBI:15378"/>
        <dbReference type="ChEBI" id="CHEBI:57856"/>
        <dbReference type="ChEBI" id="CHEBI:59789"/>
        <dbReference type="ChEBI" id="CHEBI:65315"/>
        <dbReference type="ChEBI" id="CHEBI:74447"/>
        <dbReference type="EC" id="2.1.1.35"/>
    </reaction>
    <physiologicalReaction direction="left-to-right" evidence="5">
        <dbReference type="Rhea" id="RHEA:42713"/>
    </physiologicalReaction>
</comment>
<dbReference type="AlphaFoldDB" id="A0A7R9E8V7"/>
<evidence type="ECO:0000256" key="3">
    <source>
        <dbReference type="ARBA" id="ARBA00022691"/>
    </source>
</evidence>
<dbReference type="InterPro" id="IPR035979">
    <property type="entry name" value="RBD_domain_sf"/>
</dbReference>
<dbReference type="PANTHER" id="PTHR45904">
    <property type="entry name" value="TRNA (URACIL-5-)-METHYLTRANSFERASE"/>
    <property type="match status" value="1"/>
</dbReference>
<feature type="region of interest" description="Disordered" evidence="7">
    <location>
        <begin position="230"/>
        <end position="265"/>
    </location>
</feature>
<dbReference type="PROSITE" id="PS51687">
    <property type="entry name" value="SAM_MT_RNA_M5U"/>
    <property type="match status" value="1"/>
</dbReference>
<feature type="region of interest" description="Disordered" evidence="7">
    <location>
        <begin position="1"/>
        <end position="45"/>
    </location>
</feature>
<dbReference type="Gene3D" id="3.30.70.330">
    <property type="match status" value="1"/>
</dbReference>
<protein>
    <recommendedName>
        <fullName evidence="4">tRNA (uracil(54)-C(5))-methyltransferase</fullName>
        <ecNumber evidence="4">2.1.1.35</ecNumber>
    </recommendedName>
</protein>
<dbReference type="SUPFAM" id="SSF53335">
    <property type="entry name" value="S-adenosyl-L-methionine-dependent methyltransferases"/>
    <property type="match status" value="1"/>
</dbReference>
<evidence type="ECO:0000256" key="5">
    <source>
        <dbReference type="ARBA" id="ARBA00047278"/>
    </source>
</evidence>
<keyword evidence="3 6" id="KW-0949">S-adenosyl-L-methionine</keyword>
<reference evidence="8" key="1">
    <citation type="submission" date="2020-11" db="EMBL/GenBank/DDBJ databases">
        <authorList>
            <person name="Tran Van P."/>
        </authorList>
    </citation>
    <scope>NUCLEOTIDE SEQUENCE</scope>
</reference>
<dbReference type="Gene3D" id="3.40.50.150">
    <property type="entry name" value="Vaccinia Virus protein VP39"/>
    <property type="match status" value="1"/>
</dbReference>
<feature type="compositionally biased region" description="Low complexity" evidence="7">
    <location>
        <begin position="25"/>
        <end position="37"/>
    </location>
</feature>
<dbReference type="EC" id="2.1.1.35" evidence="4"/>
<dbReference type="InterPro" id="IPR010280">
    <property type="entry name" value="U5_MeTrfase_fam"/>
</dbReference>
<dbReference type="PANTHER" id="PTHR45904:SF2">
    <property type="entry name" value="TRNA (URACIL-5-)-METHYLTRANSFERASE HOMOLOG A"/>
    <property type="match status" value="1"/>
</dbReference>
<dbReference type="Gene3D" id="2.40.50.1070">
    <property type="match status" value="1"/>
</dbReference>
<dbReference type="GO" id="GO:0006396">
    <property type="term" value="P:RNA processing"/>
    <property type="evidence" value="ECO:0007669"/>
    <property type="project" value="InterPro"/>
</dbReference>
<dbReference type="CDD" id="cd02440">
    <property type="entry name" value="AdoMet_MTases"/>
    <property type="match status" value="1"/>
</dbReference>
<feature type="active site" description="Nucleophile" evidence="6">
    <location>
        <position position="633"/>
    </location>
</feature>
<evidence type="ECO:0000256" key="2">
    <source>
        <dbReference type="ARBA" id="ARBA00022679"/>
    </source>
</evidence>
<gene>
    <name evidence="8" type="ORF">TMSB3V08_LOCUS5035</name>
</gene>
<dbReference type="InterPro" id="IPR045850">
    <property type="entry name" value="TRM2_met"/>
</dbReference>
<feature type="binding site" evidence="6">
    <location>
        <position position="510"/>
    </location>
    <ligand>
        <name>S-adenosyl-L-methionine</name>
        <dbReference type="ChEBI" id="CHEBI:59789"/>
    </ligand>
</feature>
<dbReference type="InterPro" id="IPR012677">
    <property type="entry name" value="Nucleotide-bd_a/b_plait_sf"/>
</dbReference>
<proteinExistence type="inferred from homology"/>
<feature type="binding site" evidence="6">
    <location>
        <position position="605"/>
    </location>
    <ligand>
        <name>S-adenosyl-L-methionine</name>
        <dbReference type="ChEBI" id="CHEBI:59789"/>
    </ligand>
</feature>
<name>A0A7R9E8V7_9NEOP</name>
<comment type="caution">
    <text evidence="6">Lacks conserved residue(s) required for the propagation of feature annotation.</text>
</comment>
<comment type="similarity">
    <text evidence="6">Belongs to the class I-like SAM-binding methyltransferase superfamily. RNA M5U methyltransferase family.</text>
</comment>
<dbReference type="GO" id="GO:0003723">
    <property type="term" value="F:RNA binding"/>
    <property type="evidence" value="ECO:0007669"/>
    <property type="project" value="TreeGrafter"/>
</dbReference>
<dbReference type="GO" id="GO:0032259">
    <property type="term" value="P:methylation"/>
    <property type="evidence" value="ECO:0007669"/>
    <property type="project" value="UniProtKB-KW"/>
</dbReference>
<keyword evidence="2 6" id="KW-0808">Transferase</keyword>
<evidence type="ECO:0000256" key="1">
    <source>
        <dbReference type="ARBA" id="ARBA00022603"/>
    </source>
</evidence>
<evidence type="ECO:0000256" key="7">
    <source>
        <dbReference type="SAM" id="MobiDB-lite"/>
    </source>
</evidence>
<evidence type="ECO:0000313" key="8">
    <source>
        <dbReference type="EMBL" id="CAD7428223.1"/>
    </source>
</evidence>
<keyword evidence="1 6" id="KW-0489">Methyltransferase</keyword>
<dbReference type="Pfam" id="PF05958">
    <property type="entry name" value="tRNA_U5-meth_tr"/>
    <property type="match status" value="1"/>
</dbReference>
<organism evidence="8">
    <name type="scientific">Timema monikensis</name>
    <dbReference type="NCBI Taxonomy" id="170555"/>
    <lineage>
        <taxon>Eukaryota</taxon>
        <taxon>Metazoa</taxon>
        <taxon>Ecdysozoa</taxon>
        <taxon>Arthropoda</taxon>
        <taxon>Hexapoda</taxon>
        <taxon>Insecta</taxon>
        <taxon>Pterygota</taxon>
        <taxon>Neoptera</taxon>
        <taxon>Polyneoptera</taxon>
        <taxon>Phasmatodea</taxon>
        <taxon>Timematodea</taxon>
        <taxon>Timematoidea</taxon>
        <taxon>Timematidae</taxon>
        <taxon>Timema</taxon>
    </lineage>
</organism>
<evidence type="ECO:0000256" key="4">
    <source>
        <dbReference type="ARBA" id="ARBA00033763"/>
    </source>
</evidence>